<dbReference type="EMBL" id="JBFXLT010000032">
    <property type="protein sequence ID" value="KAL2814671.1"/>
    <property type="molecule type" value="Genomic_DNA"/>
</dbReference>
<evidence type="ECO:0000313" key="2">
    <source>
        <dbReference type="EMBL" id="KAL2814671.1"/>
    </source>
</evidence>
<keyword evidence="1" id="KW-0732">Signal</keyword>
<sequence>MKAAFITAIAALAASVVAAPTKITSAVESVTTALPLNLDSATTNVDSAANGGHVVQDLGPEVRDVLEITGPNAKRLLIQLSPEVAGLLSTLGLPALGGPVGSIVASASSVGDLVKDLGPHTENLLTVVGEDGQYLLIQLSPSLVGLLSGLGLPGVGVPVGSVVTTLGNNLKRDEIVQDLAPQVQDILEVTGPNAERLLLQLSPEAAALISGLGLPIGVPVGQVVASASSVGELPKDLGIPVHDLITVVGADGSVLLIKLAPSVASLVSSLGLAGVGASVGSIVATLGSNI</sequence>
<gene>
    <name evidence="2" type="ORF">BJX63DRAFT_197910</name>
</gene>
<protein>
    <submittedName>
        <fullName evidence="2">Uncharacterized protein</fullName>
    </submittedName>
</protein>
<proteinExistence type="predicted"/>
<organism evidence="2 3">
    <name type="scientific">Aspergillus granulosus</name>
    <dbReference type="NCBI Taxonomy" id="176169"/>
    <lineage>
        <taxon>Eukaryota</taxon>
        <taxon>Fungi</taxon>
        <taxon>Dikarya</taxon>
        <taxon>Ascomycota</taxon>
        <taxon>Pezizomycotina</taxon>
        <taxon>Eurotiomycetes</taxon>
        <taxon>Eurotiomycetidae</taxon>
        <taxon>Eurotiales</taxon>
        <taxon>Aspergillaceae</taxon>
        <taxon>Aspergillus</taxon>
        <taxon>Aspergillus subgen. Nidulantes</taxon>
    </lineage>
</organism>
<comment type="caution">
    <text evidence="2">The sequence shown here is derived from an EMBL/GenBank/DDBJ whole genome shotgun (WGS) entry which is preliminary data.</text>
</comment>
<evidence type="ECO:0000256" key="1">
    <source>
        <dbReference type="SAM" id="SignalP"/>
    </source>
</evidence>
<evidence type="ECO:0000313" key="3">
    <source>
        <dbReference type="Proteomes" id="UP001610334"/>
    </source>
</evidence>
<name>A0ABR4HGQ7_9EURO</name>
<accession>A0ABR4HGQ7</accession>
<reference evidence="2 3" key="1">
    <citation type="submission" date="2024-07" db="EMBL/GenBank/DDBJ databases">
        <title>Section-level genome sequencing and comparative genomics of Aspergillus sections Usti and Cavernicolus.</title>
        <authorList>
            <consortium name="Lawrence Berkeley National Laboratory"/>
            <person name="Nybo J.L."/>
            <person name="Vesth T.C."/>
            <person name="Theobald S."/>
            <person name="Frisvad J.C."/>
            <person name="Larsen T.O."/>
            <person name="Kjaerboelling I."/>
            <person name="Rothschild-Mancinelli K."/>
            <person name="Lyhne E.K."/>
            <person name="Kogle M.E."/>
            <person name="Barry K."/>
            <person name="Clum A."/>
            <person name="Na H."/>
            <person name="Ledsgaard L."/>
            <person name="Lin J."/>
            <person name="Lipzen A."/>
            <person name="Kuo A."/>
            <person name="Riley R."/>
            <person name="Mondo S."/>
            <person name="Labutti K."/>
            <person name="Haridas S."/>
            <person name="Pangalinan J."/>
            <person name="Salamov A.A."/>
            <person name="Simmons B.A."/>
            <person name="Magnuson J.K."/>
            <person name="Chen J."/>
            <person name="Drula E."/>
            <person name="Henrissat B."/>
            <person name="Wiebenga A."/>
            <person name="Lubbers R.J."/>
            <person name="Gomes A.C."/>
            <person name="Makela M.R."/>
            <person name="Stajich J."/>
            <person name="Grigoriev I.V."/>
            <person name="Mortensen U.H."/>
            <person name="De Vries R.P."/>
            <person name="Baker S.E."/>
            <person name="Andersen M.R."/>
        </authorList>
    </citation>
    <scope>NUCLEOTIDE SEQUENCE [LARGE SCALE GENOMIC DNA]</scope>
    <source>
        <strain evidence="2 3">CBS 588.65</strain>
    </source>
</reference>
<feature type="signal peptide" evidence="1">
    <location>
        <begin position="1"/>
        <end position="18"/>
    </location>
</feature>
<dbReference type="Proteomes" id="UP001610334">
    <property type="component" value="Unassembled WGS sequence"/>
</dbReference>
<feature type="chain" id="PRO_5046935500" evidence="1">
    <location>
        <begin position="19"/>
        <end position="290"/>
    </location>
</feature>
<keyword evidence="3" id="KW-1185">Reference proteome</keyword>